<sequence length="80" mass="8526">MGKQSTMIIMMTVMMLLGIAIPSTGCRTKSICWLIYHGFPSAGGSKLEKKGIVFPANESTGALGSVRGIFQCCFTFAQSS</sequence>
<proteinExistence type="predicted"/>
<dbReference type="EMBL" id="GGFL01010152">
    <property type="protein sequence ID" value="MBW74330.1"/>
    <property type="molecule type" value="Transcribed_RNA"/>
</dbReference>
<feature type="signal peptide" evidence="1">
    <location>
        <begin position="1"/>
        <end position="25"/>
    </location>
</feature>
<dbReference type="AlphaFoldDB" id="A0A2M4D9S9"/>
<evidence type="ECO:0000256" key="1">
    <source>
        <dbReference type="SAM" id="SignalP"/>
    </source>
</evidence>
<feature type="chain" id="PRO_5014649822" evidence="1">
    <location>
        <begin position="26"/>
        <end position="80"/>
    </location>
</feature>
<reference evidence="2" key="1">
    <citation type="submission" date="2018-01" db="EMBL/GenBank/DDBJ databases">
        <title>An insight into the sialome of Amazonian anophelines.</title>
        <authorList>
            <person name="Ribeiro J.M."/>
            <person name="Scarpassa V."/>
            <person name="Calvo E."/>
        </authorList>
    </citation>
    <scope>NUCLEOTIDE SEQUENCE</scope>
</reference>
<evidence type="ECO:0000313" key="2">
    <source>
        <dbReference type="EMBL" id="MBW74330.1"/>
    </source>
</evidence>
<accession>A0A2M4D9S9</accession>
<organism evidence="2">
    <name type="scientific">Anopheles darlingi</name>
    <name type="common">Mosquito</name>
    <dbReference type="NCBI Taxonomy" id="43151"/>
    <lineage>
        <taxon>Eukaryota</taxon>
        <taxon>Metazoa</taxon>
        <taxon>Ecdysozoa</taxon>
        <taxon>Arthropoda</taxon>
        <taxon>Hexapoda</taxon>
        <taxon>Insecta</taxon>
        <taxon>Pterygota</taxon>
        <taxon>Neoptera</taxon>
        <taxon>Endopterygota</taxon>
        <taxon>Diptera</taxon>
        <taxon>Nematocera</taxon>
        <taxon>Culicoidea</taxon>
        <taxon>Culicidae</taxon>
        <taxon>Anophelinae</taxon>
        <taxon>Anopheles</taxon>
    </lineage>
</organism>
<protein>
    <submittedName>
        <fullName evidence="2">Putative secreted protein</fullName>
    </submittedName>
</protein>
<name>A0A2M4D9S9_ANODA</name>
<keyword evidence="1" id="KW-0732">Signal</keyword>